<feature type="region of interest" description="Disordered" evidence="6">
    <location>
        <begin position="33"/>
        <end position="73"/>
    </location>
</feature>
<dbReference type="EMBL" id="JADOUF010000001">
    <property type="protein sequence ID" value="MBG6135661.1"/>
    <property type="molecule type" value="Genomic_DNA"/>
</dbReference>
<dbReference type="SUPFAM" id="SSF50370">
    <property type="entry name" value="Ricin B-like lectins"/>
    <property type="match status" value="1"/>
</dbReference>
<dbReference type="PROSITE" id="PS50093">
    <property type="entry name" value="PKD"/>
    <property type="match status" value="2"/>
</dbReference>
<dbReference type="InterPro" id="IPR035992">
    <property type="entry name" value="Ricin_B-like_lectins"/>
</dbReference>
<dbReference type="CDD" id="cd00146">
    <property type="entry name" value="PKD"/>
    <property type="match status" value="2"/>
</dbReference>
<evidence type="ECO:0000256" key="4">
    <source>
        <dbReference type="ARBA" id="ARBA00022989"/>
    </source>
</evidence>
<evidence type="ECO:0000256" key="7">
    <source>
        <dbReference type="SAM" id="SignalP"/>
    </source>
</evidence>
<evidence type="ECO:0000256" key="3">
    <source>
        <dbReference type="ARBA" id="ARBA00022737"/>
    </source>
</evidence>
<dbReference type="GO" id="GO:0005886">
    <property type="term" value="C:plasma membrane"/>
    <property type="evidence" value="ECO:0007669"/>
    <property type="project" value="TreeGrafter"/>
</dbReference>
<feature type="compositionally biased region" description="Polar residues" evidence="6">
    <location>
        <begin position="785"/>
        <end position="795"/>
    </location>
</feature>
<dbReference type="InterPro" id="IPR022409">
    <property type="entry name" value="PKD/Chitinase_dom"/>
</dbReference>
<evidence type="ECO:0000256" key="5">
    <source>
        <dbReference type="ARBA" id="ARBA00023136"/>
    </source>
</evidence>
<comment type="caution">
    <text evidence="9">The sequence shown here is derived from an EMBL/GenBank/DDBJ whole genome shotgun (WGS) entry which is preliminary data.</text>
</comment>
<evidence type="ECO:0000313" key="9">
    <source>
        <dbReference type="EMBL" id="MBG6135661.1"/>
    </source>
</evidence>
<keyword evidence="3" id="KW-0677">Repeat</keyword>
<organism evidence="9 10">
    <name type="scientific">Longispora fulva</name>
    <dbReference type="NCBI Taxonomy" id="619741"/>
    <lineage>
        <taxon>Bacteria</taxon>
        <taxon>Bacillati</taxon>
        <taxon>Actinomycetota</taxon>
        <taxon>Actinomycetes</taxon>
        <taxon>Micromonosporales</taxon>
        <taxon>Micromonosporaceae</taxon>
        <taxon>Longispora</taxon>
    </lineage>
</organism>
<evidence type="ECO:0000256" key="1">
    <source>
        <dbReference type="ARBA" id="ARBA00004141"/>
    </source>
</evidence>
<gene>
    <name evidence="9" type="ORF">IW245_001855</name>
</gene>
<accession>A0A8J7GRK0</accession>
<feature type="chain" id="PRO_5038864257" description="PKD domain-containing protein" evidence="7">
    <location>
        <begin position="31"/>
        <end position="1862"/>
    </location>
</feature>
<dbReference type="SMART" id="SM00089">
    <property type="entry name" value="PKD"/>
    <property type="match status" value="2"/>
</dbReference>
<dbReference type="InterPro" id="IPR013783">
    <property type="entry name" value="Ig-like_fold"/>
</dbReference>
<keyword evidence="4" id="KW-1133">Transmembrane helix</keyword>
<keyword evidence="7" id="KW-0732">Signal</keyword>
<dbReference type="GO" id="GO:0005261">
    <property type="term" value="F:monoatomic cation channel activity"/>
    <property type="evidence" value="ECO:0007669"/>
    <property type="project" value="TreeGrafter"/>
</dbReference>
<keyword evidence="2" id="KW-0812">Transmembrane</keyword>
<dbReference type="GO" id="GO:0006816">
    <property type="term" value="P:calcium ion transport"/>
    <property type="evidence" value="ECO:0007669"/>
    <property type="project" value="TreeGrafter"/>
</dbReference>
<feature type="signal peptide" evidence="7">
    <location>
        <begin position="1"/>
        <end position="30"/>
    </location>
</feature>
<feature type="domain" description="PKD" evidence="8">
    <location>
        <begin position="1572"/>
        <end position="1654"/>
    </location>
</feature>
<feature type="domain" description="PKD" evidence="8">
    <location>
        <begin position="1512"/>
        <end position="1568"/>
    </location>
</feature>
<sequence length="1862" mass="190666">MRGGILARATTATVLSLGLIGGTLSPAATAVAAPGAPPNAGPAAPVNQRSEHGSPATSALEHPTTGTWPFGTSPARAVEQSALSKAMTAATAAARKKHAAVPVDAATTAYTTLVANPDGSYTARQDLEPQRARHGDAWVPIDTTLTTAKDGSVRPKAAAVTMVFSGGGTGPAATQDDGAGHVLTFTWPTALPKPTVRGSVATYPNVYPGVDLELEAQPTGLRNLFVIHDAKAAANPAVHSLGLGVTGTGLTLSAENGGVAAKDATGRKVFGGAPPTMWDSAGTAAAKGLVRAPSTAGHVATMPARVTGQRVEVAPDQGMLTSASTVWPVIVDPPWNGAAQDWIELWSNGTTVHHGYPAPYGGYDTRAVRVGNSGGTLIRSLLSFDATQLPRPGTPGNEALFVVGANLNLKRQPTAAGNCVNTAVWRADPFNDSSNWGNQNGGTNTNLWPSGGVGTDGASWSNPIGYSASCASNPDWSTINITGQVRDVYNRGGSTYTLGLRASNEGPSSGNYGSFNVQNGDGGNTNVSITYYAEPSFTERPKMGLTITGNHVVQSEPCGQDENHPGYLPMQTASVPISVQMGEPDPGRWVQYSWAMNDLTDHSHGTQTTSMVGSNAGSPIANGTLSKAVSTADPNGYPAGTTLQLQDGHKYQLFAQAMDDVDGTLDHNGQFLNPYGRELYNAFNDFMNNKYGNTGNAYYPTSQACYFIASTSAPQQATFSSITFPAAGQHLPSYPEVGTTGTITAASTATGTPIVRFDYAINTDSANEGHGNCPSTSKPDACDSRSVTPGLTASTDIPIPADATRWGNNHIYVSAVDAAGNVSPYSRYDFFLSQKFQPVSYGDVTGDGVPDVMAVDAGGNLVTYPTNLDPAPGANNAVRAAPAAAAPNGTSWASALYTHRGAIRVQPTDDLFAWDKDTNATGHLYYYYNAQTLSASTQPGYKPPTTPDGFVQGAQAEITRPSCNPSAGNGFCAGYDQSTWNNVVQVAAVGPVLGGCDIATPTMACKTNLITVETDPAGGPSKVWMFSPVGVGRLANPVLLSTSTSTWHWETTRLLSPGNADSHPGGSGGMPDLWARDADGTLWQFPNTSTPSTPGAGLGDLAHKVQLGQFGEFGKYKWINSAGDLNADGKPDVWTMDLTDQMGVVFSPIGNPSGNGLATQTQDSATPLRWAASTAVATVQGAPVAPGVGGQLVVDQTDGNNPSRQLCVDDLNGSLATGATVDVYDCNGTYAQQWYFAPDGTIRIMPQTPGTTPNMCLSPGTSLLLGGKIGLYPCAGDASQVWRTVPSPSTPGRYSLYHPASGLCVDDAGYSTVNGTQFVLWQCWDGTPQRFALPSGSNQTQTDDAESIWYTASGATPTVQTGCCGVSWSNNAQLMLPNTAVNSSVTLNYYVANAGTYQLTPTMTRAVDYGKVTALVDDKALPNVFDGYHNGVDTVKHLFGSVNLTAGNHAFTFKVTGTSGSSTGNRYNAGIDTLTLVPTTGLGALAALSLDKTSGNAPLAVTADASGSVPGGAAISSYTFDFGDGRVIGPQAGRSTTHTYTAGGTYVVRVTVTDAAGVKSAATAPVTIIQPNLTAALATSQTAALTAKADASGSTAGANAISTYTFDFGDGTTVGPQAGATATHLYAAAGTYTVKVTVTDTASATSTATAPVTVGATSAAPAYVGRVASATGAASVTSVALHPGSSGVKVGDTLLISAMLTNTKSGTVSATDTKGNVYSVVLIQADTGGDTTVVLSSVNVTALSSTDTVTVTFPATGEQEVAVDEFSGVTAVDQHASATGTATTFNSGNSPTTTAATELVFGVAGVQGGANATWAGGFTALPTLFVSSDQLATAYKAVSATGAYNASGTAAKAWMAGVVTLG</sequence>
<evidence type="ECO:0000313" key="10">
    <source>
        <dbReference type="Proteomes" id="UP000622552"/>
    </source>
</evidence>
<dbReference type="Gene3D" id="2.60.40.10">
    <property type="entry name" value="Immunoglobulins"/>
    <property type="match status" value="2"/>
</dbReference>
<comment type="subcellular location">
    <subcellularLocation>
        <location evidence="1">Membrane</location>
        <topology evidence="1">Multi-pass membrane protein</topology>
    </subcellularLocation>
</comment>
<dbReference type="Proteomes" id="UP000622552">
    <property type="component" value="Unassembled WGS sequence"/>
</dbReference>
<proteinExistence type="predicted"/>
<dbReference type="InterPro" id="IPR000772">
    <property type="entry name" value="Ricin_B_lectin"/>
</dbReference>
<dbReference type="GO" id="GO:0005975">
    <property type="term" value="P:carbohydrate metabolic process"/>
    <property type="evidence" value="ECO:0007669"/>
    <property type="project" value="UniProtKB-ARBA"/>
</dbReference>
<reference evidence="9" key="1">
    <citation type="submission" date="2020-11" db="EMBL/GenBank/DDBJ databases">
        <title>Sequencing the genomes of 1000 actinobacteria strains.</title>
        <authorList>
            <person name="Klenk H.-P."/>
        </authorList>
    </citation>
    <scope>NUCLEOTIDE SEQUENCE</scope>
    <source>
        <strain evidence="9">DSM 45356</strain>
    </source>
</reference>
<dbReference type="PANTHER" id="PTHR46730:SF1">
    <property type="entry name" value="PLAT DOMAIN-CONTAINING PROTEIN"/>
    <property type="match status" value="1"/>
</dbReference>
<dbReference type="SMART" id="SM00458">
    <property type="entry name" value="RICIN"/>
    <property type="match status" value="1"/>
</dbReference>
<dbReference type="CDD" id="cd00161">
    <property type="entry name" value="beta-trefoil_Ricin-like"/>
    <property type="match status" value="1"/>
</dbReference>
<evidence type="ECO:0000259" key="8">
    <source>
        <dbReference type="PROSITE" id="PS50093"/>
    </source>
</evidence>
<dbReference type="InterPro" id="IPR035986">
    <property type="entry name" value="PKD_dom_sf"/>
</dbReference>
<evidence type="ECO:0000256" key="6">
    <source>
        <dbReference type="SAM" id="MobiDB-lite"/>
    </source>
</evidence>
<dbReference type="RefSeq" id="WP_197002742.1">
    <property type="nucleotide sequence ID" value="NZ_BONS01000002.1"/>
</dbReference>
<evidence type="ECO:0000256" key="2">
    <source>
        <dbReference type="ARBA" id="ARBA00022692"/>
    </source>
</evidence>
<protein>
    <recommendedName>
        <fullName evidence="8">PKD domain-containing protein</fullName>
    </recommendedName>
</protein>
<dbReference type="PANTHER" id="PTHR46730">
    <property type="entry name" value="POLYCYSTIN-1"/>
    <property type="match status" value="1"/>
</dbReference>
<dbReference type="InterPro" id="IPR000601">
    <property type="entry name" value="PKD_dom"/>
</dbReference>
<dbReference type="SUPFAM" id="SSF49299">
    <property type="entry name" value="PKD domain"/>
    <property type="match status" value="2"/>
</dbReference>
<dbReference type="Pfam" id="PF18911">
    <property type="entry name" value="PKD_4"/>
    <property type="match status" value="2"/>
</dbReference>
<keyword evidence="10" id="KW-1185">Reference proteome</keyword>
<feature type="region of interest" description="Disordered" evidence="6">
    <location>
        <begin position="768"/>
        <end position="795"/>
    </location>
</feature>
<dbReference type="Gene3D" id="2.80.10.50">
    <property type="match status" value="1"/>
</dbReference>
<dbReference type="PROSITE" id="PS50231">
    <property type="entry name" value="RICIN_B_LECTIN"/>
    <property type="match status" value="1"/>
</dbReference>
<name>A0A8J7GRK0_9ACTN</name>
<dbReference type="Pfam" id="PF00652">
    <property type="entry name" value="Ricin_B_lectin"/>
    <property type="match status" value="1"/>
</dbReference>
<keyword evidence="5" id="KW-0472">Membrane</keyword>